<dbReference type="InterPro" id="IPR029753">
    <property type="entry name" value="D-isomer_DH_CS"/>
</dbReference>
<dbReference type="EMBL" id="CAJNOQ010006061">
    <property type="protein sequence ID" value="CAF1122068.1"/>
    <property type="molecule type" value="Genomic_DNA"/>
</dbReference>
<evidence type="ECO:0000256" key="4">
    <source>
        <dbReference type="RuleBase" id="RU003719"/>
    </source>
</evidence>
<dbReference type="InterPro" id="IPR006140">
    <property type="entry name" value="D-isomer_DH_NAD-bd"/>
</dbReference>
<dbReference type="InterPro" id="IPR058205">
    <property type="entry name" value="D-LDH-like"/>
</dbReference>
<evidence type="ECO:0000313" key="7">
    <source>
        <dbReference type="EMBL" id="CAF1122068.1"/>
    </source>
</evidence>
<dbReference type="CDD" id="cd12183">
    <property type="entry name" value="LDH_like_2"/>
    <property type="match status" value="1"/>
</dbReference>
<dbReference type="Pfam" id="PF02826">
    <property type="entry name" value="2-Hacid_dh_C"/>
    <property type="match status" value="1"/>
</dbReference>
<dbReference type="InterPro" id="IPR006139">
    <property type="entry name" value="D-isomer_2_OHA_DH_cat_dom"/>
</dbReference>
<accession>A0A814QNJ6</accession>
<feature type="domain" description="D-isomer specific 2-hydroxyacid dehydrogenase NAD-binding" evidence="6">
    <location>
        <begin position="127"/>
        <end position="325"/>
    </location>
</feature>
<evidence type="ECO:0008006" key="10">
    <source>
        <dbReference type="Google" id="ProtNLM"/>
    </source>
</evidence>
<keyword evidence="2 4" id="KW-0560">Oxidoreductase</keyword>
<evidence type="ECO:0000256" key="3">
    <source>
        <dbReference type="ARBA" id="ARBA00023027"/>
    </source>
</evidence>
<sequence>MSSIRKDKSSDAFRILMYSTKEYDKLSFDTKLQDLKEPDRFEINYSHTRLTKDTVRMAKSYQAICIFINDECNHEILKKLNEYGVKLVVLRSCDFNNVDWKTAEEMDIKIGLVPGYSPNAVAEHAAMLVMALNRKIHRAYTRVKQGDFRIDGLVGFDMKDKTVGVLGKLEREMTVERMGIIGQFAISIFRGFGCKVLAYDDQTTKSEEQEELDFEYKELEEIYAKADIISIHLPLNDRTKHIINKSSIDKMKKGVLLVNTAKGGLIDTQALIDGLKQEKIGGVGLDVYENERKYYFKDYSSRIIEDDLFAQLLTYHNVIITAHQAFLTQETLCNIAKVTLENIHSFTINGKAVYAPKHDETSK</sequence>
<dbReference type="Gene3D" id="3.40.50.720">
    <property type="entry name" value="NAD(P)-binding Rossmann-like Domain"/>
    <property type="match status" value="2"/>
</dbReference>
<comment type="caution">
    <text evidence="7">The sequence shown here is derived from an EMBL/GenBank/DDBJ whole genome shotgun (WGS) entry which is preliminary data.</text>
</comment>
<organism evidence="7 9">
    <name type="scientific">Didymodactylos carnosus</name>
    <dbReference type="NCBI Taxonomy" id="1234261"/>
    <lineage>
        <taxon>Eukaryota</taxon>
        <taxon>Metazoa</taxon>
        <taxon>Spiralia</taxon>
        <taxon>Gnathifera</taxon>
        <taxon>Rotifera</taxon>
        <taxon>Eurotatoria</taxon>
        <taxon>Bdelloidea</taxon>
        <taxon>Philodinida</taxon>
        <taxon>Philodinidae</taxon>
        <taxon>Didymodactylos</taxon>
    </lineage>
</organism>
<dbReference type="GO" id="GO:0016616">
    <property type="term" value="F:oxidoreductase activity, acting on the CH-OH group of donors, NAD or NADP as acceptor"/>
    <property type="evidence" value="ECO:0007669"/>
    <property type="project" value="InterPro"/>
</dbReference>
<evidence type="ECO:0000256" key="2">
    <source>
        <dbReference type="ARBA" id="ARBA00023002"/>
    </source>
</evidence>
<comment type="similarity">
    <text evidence="1 4">Belongs to the D-isomer specific 2-hydroxyacid dehydrogenase family.</text>
</comment>
<dbReference type="Pfam" id="PF00389">
    <property type="entry name" value="2-Hacid_dh"/>
    <property type="match status" value="1"/>
</dbReference>
<dbReference type="AlphaFoldDB" id="A0A814QNJ6"/>
<gene>
    <name evidence="7" type="ORF">GPM918_LOCUS19741</name>
    <name evidence="8" type="ORF">SRO942_LOCUS19738</name>
</gene>
<feature type="domain" description="D-isomer specific 2-hydroxyacid dehydrogenase catalytic" evidence="5">
    <location>
        <begin position="33"/>
        <end position="350"/>
    </location>
</feature>
<evidence type="ECO:0000256" key="1">
    <source>
        <dbReference type="ARBA" id="ARBA00005854"/>
    </source>
</evidence>
<dbReference type="SUPFAM" id="SSF51735">
    <property type="entry name" value="NAD(P)-binding Rossmann-fold domains"/>
    <property type="match status" value="1"/>
</dbReference>
<dbReference type="OrthoDB" id="298012at2759"/>
<dbReference type="PANTHER" id="PTHR43026:SF1">
    <property type="entry name" value="2-HYDROXYACID DEHYDROGENASE HOMOLOG 1-RELATED"/>
    <property type="match status" value="1"/>
</dbReference>
<dbReference type="PANTHER" id="PTHR43026">
    <property type="entry name" value="2-HYDROXYACID DEHYDROGENASE HOMOLOG 1-RELATED"/>
    <property type="match status" value="1"/>
</dbReference>
<evidence type="ECO:0000259" key="5">
    <source>
        <dbReference type="Pfam" id="PF00389"/>
    </source>
</evidence>
<evidence type="ECO:0000313" key="8">
    <source>
        <dbReference type="EMBL" id="CAF3885574.1"/>
    </source>
</evidence>
<keyword evidence="9" id="KW-1185">Reference proteome</keyword>
<name>A0A814QNJ6_9BILA</name>
<dbReference type="PROSITE" id="PS00670">
    <property type="entry name" value="D_2_HYDROXYACID_DH_2"/>
    <property type="match status" value="1"/>
</dbReference>
<protein>
    <recommendedName>
        <fullName evidence="10">D-lactate dehydrogenase</fullName>
    </recommendedName>
</protein>
<evidence type="ECO:0000313" key="9">
    <source>
        <dbReference type="Proteomes" id="UP000663829"/>
    </source>
</evidence>
<dbReference type="InterPro" id="IPR036291">
    <property type="entry name" value="NAD(P)-bd_dom_sf"/>
</dbReference>
<proteinExistence type="inferred from homology"/>
<keyword evidence="3" id="KW-0520">NAD</keyword>
<dbReference type="Proteomes" id="UP000681722">
    <property type="component" value="Unassembled WGS sequence"/>
</dbReference>
<dbReference type="SUPFAM" id="SSF52283">
    <property type="entry name" value="Formate/glycerate dehydrogenase catalytic domain-like"/>
    <property type="match status" value="1"/>
</dbReference>
<evidence type="ECO:0000259" key="6">
    <source>
        <dbReference type="Pfam" id="PF02826"/>
    </source>
</evidence>
<dbReference type="Proteomes" id="UP000663829">
    <property type="component" value="Unassembled WGS sequence"/>
</dbReference>
<dbReference type="EMBL" id="CAJOBC010006061">
    <property type="protein sequence ID" value="CAF3885574.1"/>
    <property type="molecule type" value="Genomic_DNA"/>
</dbReference>
<dbReference type="GO" id="GO:0051287">
    <property type="term" value="F:NAD binding"/>
    <property type="evidence" value="ECO:0007669"/>
    <property type="project" value="InterPro"/>
</dbReference>
<reference evidence="7" key="1">
    <citation type="submission" date="2021-02" db="EMBL/GenBank/DDBJ databases">
        <authorList>
            <person name="Nowell W R."/>
        </authorList>
    </citation>
    <scope>NUCLEOTIDE SEQUENCE</scope>
</reference>